<reference evidence="1 2" key="1">
    <citation type="submission" date="2017-04" db="EMBL/GenBank/DDBJ databases">
        <title>Whole Genome Sequence of 1,4-Dioxane Degrading Bacterium Mycobacterium dioxanotrophicus PH-06.</title>
        <authorList>
            <person name="He Y."/>
        </authorList>
    </citation>
    <scope>NUCLEOTIDE SEQUENCE [LARGE SCALE GENOMIC DNA]</scope>
    <source>
        <strain evidence="1 2">PH-06</strain>
    </source>
</reference>
<sequence length="119" mass="12817">MAARSPEMARHVALDHGPELVAEVEKLRGACKTLGGVVEGQCRMALDASGLHHLIDEDGDGDWGLVWERLAELGTDNERLRAIVERVRELAENPATYSGTGVVAVKPERIIAALEAGHD</sequence>
<protein>
    <submittedName>
        <fullName evidence="1">Uncharacterized protein</fullName>
    </submittedName>
</protein>
<dbReference type="EMBL" id="CP020809">
    <property type="protein sequence ID" value="ART68177.1"/>
    <property type="molecule type" value="Genomic_DNA"/>
</dbReference>
<organism evidence="1 2">
    <name type="scientific">Mycobacterium dioxanotrophicus</name>
    <dbReference type="NCBI Taxonomy" id="482462"/>
    <lineage>
        <taxon>Bacteria</taxon>
        <taxon>Bacillati</taxon>
        <taxon>Actinomycetota</taxon>
        <taxon>Actinomycetes</taxon>
        <taxon>Mycobacteriales</taxon>
        <taxon>Mycobacteriaceae</taxon>
        <taxon>Mycobacterium</taxon>
    </lineage>
</organism>
<dbReference type="Proteomes" id="UP000195331">
    <property type="component" value="Chromosome"/>
</dbReference>
<accession>A0A1Y0BZ81</accession>
<dbReference type="KEGG" id="mdx:BTO20_05880"/>
<name>A0A1Y0BZ81_9MYCO</name>
<keyword evidence="2" id="KW-1185">Reference proteome</keyword>
<gene>
    <name evidence="1" type="ORF">BTO20_05880</name>
</gene>
<dbReference type="AlphaFoldDB" id="A0A1Y0BZ81"/>
<evidence type="ECO:0000313" key="1">
    <source>
        <dbReference type="EMBL" id="ART68177.1"/>
    </source>
</evidence>
<proteinExistence type="predicted"/>
<evidence type="ECO:0000313" key="2">
    <source>
        <dbReference type="Proteomes" id="UP000195331"/>
    </source>
</evidence>